<dbReference type="Proteomes" id="UP000783287">
    <property type="component" value="Unassembled WGS sequence"/>
</dbReference>
<dbReference type="AlphaFoldDB" id="A0A955L658"/>
<evidence type="ECO:0000256" key="1">
    <source>
        <dbReference type="SAM" id="MobiDB-lite"/>
    </source>
</evidence>
<name>A0A955L658_9BACT</name>
<accession>A0A955L658</accession>
<reference evidence="3" key="2">
    <citation type="journal article" date="2021" name="Microbiome">
        <title>Successional dynamics and alternative stable states in a saline activated sludge microbial community over 9 years.</title>
        <authorList>
            <person name="Wang Y."/>
            <person name="Ye J."/>
            <person name="Ju F."/>
            <person name="Liu L."/>
            <person name="Boyd J.A."/>
            <person name="Deng Y."/>
            <person name="Parks D.H."/>
            <person name="Jiang X."/>
            <person name="Yin X."/>
            <person name="Woodcroft B.J."/>
            <person name="Tyson G.W."/>
            <person name="Hugenholtz P."/>
            <person name="Polz M.F."/>
            <person name="Zhang T."/>
        </authorList>
    </citation>
    <scope>NUCLEOTIDE SEQUENCE</scope>
    <source>
        <strain evidence="3">HKST-UBA14</strain>
    </source>
</reference>
<keyword evidence="2" id="KW-0812">Transmembrane</keyword>
<feature type="region of interest" description="Disordered" evidence="1">
    <location>
        <begin position="1"/>
        <end position="33"/>
    </location>
</feature>
<evidence type="ECO:0000313" key="4">
    <source>
        <dbReference type="Proteomes" id="UP000783287"/>
    </source>
</evidence>
<organism evidence="3 4">
    <name type="scientific">Candidatus Dojkabacteria bacterium</name>
    <dbReference type="NCBI Taxonomy" id="2099670"/>
    <lineage>
        <taxon>Bacteria</taxon>
        <taxon>Candidatus Dojkabacteria</taxon>
    </lineage>
</organism>
<feature type="transmembrane region" description="Helical" evidence="2">
    <location>
        <begin position="84"/>
        <end position="107"/>
    </location>
</feature>
<sequence length="109" mass="11309">MENQEGTMEKESKAVEGEVMTKESQPAAGGAKSNDDYMAIGALILGIINLCSWILPCCGIPFGIIGLVLGILGKKSAQYEKFALVGMILSGIGILLAIGNGILGVVLQN</sequence>
<evidence type="ECO:0000256" key="2">
    <source>
        <dbReference type="SAM" id="Phobius"/>
    </source>
</evidence>
<feature type="transmembrane region" description="Helical" evidence="2">
    <location>
        <begin position="39"/>
        <end position="72"/>
    </location>
</feature>
<comment type="caution">
    <text evidence="3">The sequence shown here is derived from an EMBL/GenBank/DDBJ whole genome shotgun (WGS) entry which is preliminary data.</text>
</comment>
<feature type="compositionally biased region" description="Basic and acidic residues" evidence="1">
    <location>
        <begin position="7"/>
        <end position="21"/>
    </location>
</feature>
<dbReference type="EMBL" id="JAGQLK010000069">
    <property type="protein sequence ID" value="MCA9383431.1"/>
    <property type="molecule type" value="Genomic_DNA"/>
</dbReference>
<gene>
    <name evidence="3" type="ORF">KC909_03635</name>
</gene>
<protein>
    <submittedName>
        <fullName evidence="3">DUF4190 domain-containing protein</fullName>
    </submittedName>
</protein>
<keyword evidence="2" id="KW-0472">Membrane</keyword>
<proteinExistence type="predicted"/>
<evidence type="ECO:0000313" key="3">
    <source>
        <dbReference type="EMBL" id="MCA9383431.1"/>
    </source>
</evidence>
<reference evidence="3" key="1">
    <citation type="submission" date="2020-04" db="EMBL/GenBank/DDBJ databases">
        <authorList>
            <person name="Zhang T."/>
        </authorList>
    </citation>
    <scope>NUCLEOTIDE SEQUENCE</scope>
    <source>
        <strain evidence="3">HKST-UBA14</strain>
    </source>
</reference>
<keyword evidence="2" id="KW-1133">Transmembrane helix</keyword>